<dbReference type="PIRSF" id="PIRSF000346">
    <property type="entry name" value="Dlt9_acylACP_des"/>
    <property type="match status" value="1"/>
</dbReference>
<evidence type="ECO:0000256" key="7">
    <source>
        <dbReference type="ARBA" id="ARBA00023002"/>
    </source>
</evidence>
<accession>A0A916XZ54</accession>
<dbReference type="Pfam" id="PF03405">
    <property type="entry name" value="FA_desaturase_2"/>
    <property type="match status" value="1"/>
</dbReference>
<comment type="cofactor">
    <cofactor evidence="1">
        <name>Fe(2+)</name>
        <dbReference type="ChEBI" id="CHEBI:29033"/>
    </cofactor>
</comment>
<dbReference type="InterPro" id="IPR005067">
    <property type="entry name" value="Fatty_acid_desaturase-2"/>
</dbReference>
<keyword evidence="13" id="KW-1185">Reference proteome</keyword>
<evidence type="ECO:0000313" key="13">
    <source>
        <dbReference type="Proteomes" id="UP000625735"/>
    </source>
</evidence>
<keyword evidence="6" id="KW-0276">Fatty acid metabolism</keyword>
<evidence type="ECO:0000256" key="8">
    <source>
        <dbReference type="ARBA" id="ARBA00023004"/>
    </source>
</evidence>
<keyword evidence="7" id="KW-0560">Oxidoreductase</keyword>
<evidence type="ECO:0000256" key="3">
    <source>
        <dbReference type="ARBA" id="ARBA00011738"/>
    </source>
</evidence>
<reference evidence="12" key="1">
    <citation type="journal article" date="2014" name="Int. J. Syst. Evol. Microbiol.">
        <title>Complete genome sequence of Corynebacterium casei LMG S-19264T (=DSM 44701T), isolated from a smear-ripened cheese.</title>
        <authorList>
            <consortium name="US DOE Joint Genome Institute (JGI-PGF)"/>
            <person name="Walter F."/>
            <person name="Albersmeier A."/>
            <person name="Kalinowski J."/>
            <person name="Ruckert C."/>
        </authorList>
    </citation>
    <scope>NUCLEOTIDE SEQUENCE</scope>
    <source>
        <strain evidence="12">CGMCC 1.12506</strain>
    </source>
</reference>
<evidence type="ECO:0000256" key="10">
    <source>
        <dbReference type="ARBA" id="ARBA00023160"/>
    </source>
</evidence>
<feature type="binding site" evidence="11">
    <location>
        <position position="87"/>
    </location>
    <ligand>
        <name>Fe cation</name>
        <dbReference type="ChEBI" id="CHEBI:24875"/>
        <label>1</label>
    </ligand>
</feature>
<dbReference type="Proteomes" id="UP000625735">
    <property type="component" value="Unassembled WGS sequence"/>
</dbReference>
<dbReference type="Gene3D" id="1.10.620.20">
    <property type="entry name" value="Ribonucleotide Reductase, subunit A"/>
    <property type="match status" value="1"/>
</dbReference>
<feature type="binding site" evidence="11">
    <location>
        <position position="122"/>
    </location>
    <ligand>
        <name>Fe cation</name>
        <dbReference type="ChEBI" id="CHEBI:24875"/>
        <label>2</label>
    </ligand>
</feature>
<evidence type="ECO:0000313" key="12">
    <source>
        <dbReference type="EMBL" id="GGD23139.1"/>
    </source>
</evidence>
<evidence type="ECO:0000256" key="4">
    <source>
        <dbReference type="ARBA" id="ARBA00022516"/>
    </source>
</evidence>
<reference evidence="12" key="2">
    <citation type="submission" date="2020-09" db="EMBL/GenBank/DDBJ databases">
        <authorList>
            <person name="Sun Q."/>
            <person name="Zhou Y."/>
        </authorList>
    </citation>
    <scope>NUCLEOTIDE SEQUENCE</scope>
    <source>
        <strain evidence="12">CGMCC 1.12506</strain>
    </source>
</reference>
<comment type="similarity">
    <text evidence="2">Belongs to the fatty acid desaturase type 2 family.</text>
</comment>
<feature type="binding site" evidence="11">
    <location>
        <position position="125"/>
    </location>
    <ligand>
        <name>Fe cation</name>
        <dbReference type="ChEBI" id="CHEBI:24875"/>
        <label>1</label>
    </ligand>
</feature>
<dbReference type="GO" id="GO:0006633">
    <property type="term" value="P:fatty acid biosynthetic process"/>
    <property type="evidence" value="ECO:0007669"/>
    <property type="project" value="UniProtKB-KW"/>
</dbReference>
<organism evidence="12 13">
    <name type="scientific">Flavobacterium orientale</name>
    <dbReference type="NCBI Taxonomy" id="1756020"/>
    <lineage>
        <taxon>Bacteria</taxon>
        <taxon>Pseudomonadati</taxon>
        <taxon>Bacteroidota</taxon>
        <taxon>Flavobacteriia</taxon>
        <taxon>Flavobacteriales</taxon>
        <taxon>Flavobacteriaceae</taxon>
        <taxon>Flavobacterium</taxon>
    </lineage>
</organism>
<dbReference type="GO" id="GO:0045300">
    <property type="term" value="F:stearoyl-[ACP] desaturase activity"/>
    <property type="evidence" value="ECO:0007669"/>
    <property type="project" value="InterPro"/>
</dbReference>
<keyword evidence="9" id="KW-0443">Lipid metabolism</keyword>
<name>A0A916XZ54_9FLAO</name>
<dbReference type="GO" id="GO:0046872">
    <property type="term" value="F:metal ion binding"/>
    <property type="evidence" value="ECO:0007669"/>
    <property type="project" value="UniProtKB-KW"/>
</dbReference>
<dbReference type="CDD" id="cd01050">
    <property type="entry name" value="Acyl_ACP_Desat"/>
    <property type="match status" value="1"/>
</dbReference>
<dbReference type="PANTHER" id="PTHR31155">
    <property type="entry name" value="ACYL- ACYL-CARRIER-PROTEIN DESATURASE-RELATED"/>
    <property type="match status" value="1"/>
</dbReference>
<comment type="subunit">
    <text evidence="3">Homodimer.</text>
</comment>
<dbReference type="SUPFAM" id="SSF47240">
    <property type="entry name" value="Ferritin-like"/>
    <property type="match status" value="1"/>
</dbReference>
<evidence type="ECO:0000256" key="2">
    <source>
        <dbReference type="ARBA" id="ARBA00008749"/>
    </source>
</evidence>
<protein>
    <submittedName>
        <fullName evidence="12">Acyl-ACP desaturase</fullName>
    </submittedName>
</protein>
<keyword evidence="8 11" id="KW-0408">Iron</keyword>
<sequence length="340" mass="39936">MPWLAELKIKIMSIKNIRLEVMQLLEKKVDTFMNDYLIPVEKIWQPTDLLPDSEKETFFEEVKELREIAKDLPYDFWVVLVGDTITEEALPTYESWLMEVEGVDNEERNGWSRWIRSWTGEENRHGDVLNKYLYLSGRVNMREIEMTTQHLINDGFDIGTGKDPYKNFVYTSFQELATYVSHNRVAQMAKKYGDNKLSKMCKLIAGDEMRHHHAYSEFVNQIFQVDPSEMMLAFQYMMKQKIVMPAHFLRESGQKISSAFEQFSDSAQRIGVYTAADYVDIMQKLIDKWKIDQINGLTDEAEKARDYLMKLPARMARISDRLVIPETSHVFKWVQPALVK</sequence>
<evidence type="ECO:0000256" key="5">
    <source>
        <dbReference type="ARBA" id="ARBA00022723"/>
    </source>
</evidence>
<feature type="binding site" evidence="11">
    <location>
        <position position="122"/>
    </location>
    <ligand>
        <name>Fe cation</name>
        <dbReference type="ChEBI" id="CHEBI:24875"/>
        <label>1</label>
    </ligand>
</feature>
<evidence type="ECO:0000256" key="6">
    <source>
        <dbReference type="ARBA" id="ARBA00022832"/>
    </source>
</evidence>
<feature type="binding site" evidence="11">
    <location>
        <position position="208"/>
    </location>
    <ligand>
        <name>Fe cation</name>
        <dbReference type="ChEBI" id="CHEBI:24875"/>
        <label>2</label>
    </ligand>
</feature>
<dbReference type="PANTHER" id="PTHR31155:SF9">
    <property type="entry name" value="STEAROYL-[ACYL-CARRIER-PROTEIN] 9-DESATURASE 7, CHLOROPLASTIC"/>
    <property type="match status" value="1"/>
</dbReference>
<dbReference type="InterPro" id="IPR009078">
    <property type="entry name" value="Ferritin-like_SF"/>
</dbReference>
<evidence type="ECO:0000256" key="11">
    <source>
        <dbReference type="PIRSR" id="PIRSR000346-1"/>
    </source>
</evidence>
<evidence type="ECO:0000256" key="1">
    <source>
        <dbReference type="ARBA" id="ARBA00001954"/>
    </source>
</evidence>
<gene>
    <name evidence="12" type="ORF">GCM10011343_11660</name>
</gene>
<comment type="caution">
    <text evidence="12">The sequence shown here is derived from an EMBL/GenBank/DDBJ whole genome shotgun (WGS) entry which is preliminary data.</text>
</comment>
<dbReference type="InterPro" id="IPR012348">
    <property type="entry name" value="RNR-like"/>
</dbReference>
<comment type="cofactor">
    <cofactor evidence="11">
        <name>Fe cation</name>
        <dbReference type="ChEBI" id="CHEBI:24875"/>
    </cofactor>
    <text evidence="11">Binds 2 iron ions per subunit.</text>
</comment>
<keyword evidence="5 11" id="KW-0479">Metal-binding</keyword>
<dbReference type="EMBL" id="BMFG01000003">
    <property type="protein sequence ID" value="GGD23139.1"/>
    <property type="molecule type" value="Genomic_DNA"/>
</dbReference>
<keyword evidence="10" id="KW-0275">Fatty acid biosynthesis</keyword>
<keyword evidence="4" id="KW-0444">Lipid biosynthesis</keyword>
<evidence type="ECO:0000256" key="9">
    <source>
        <dbReference type="ARBA" id="ARBA00023098"/>
    </source>
</evidence>
<dbReference type="AlphaFoldDB" id="A0A916XZ54"/>
<feature type="binding site" evidence="11">
    <location>
        <position position="211"/>
    </location>
    <ligand>
        <name>Fe cation</name>
        <dbReference type="ChEBI" id="CHEBI:24875"/>
        <label>2</label>
    </ligand>
</feature>
<feature type="binding site" evidence="11">
    <location>
        <position position="175"/>
    </location>
    <ligand>
        <name>Fe cation</name>
        <dbReference type="ChEBI" id="CHEBI:24875"/>
        <label>2</label>
    </ligand>
</feature>
<feature type="binding site" evidence="11">
    <location>
        <position position="208"/>
    </location>
    <ligand>
        <name>Fe cation</name>
        <dbReference type="ChEBI" id="CHEBI:24875"/>
        <label>1</label>
    </ligand>
</feature>
<proteinExistence type="inferred from homology"/>